<dbReference type="AlphaFoldDB" id="A0A8J3S3C0"/>
<sequence>MSPVLLLVDVQRNMLQPPEPVPEAETVSAAIDTLLKRARATGIPVIFVRNNGGEGDPDAPGTPGWELVHEVLPGEHVIDKHSPSAFAGTGLAWLLPPTASVVVAGMQSEWCVRETSLAAVEHGHSVTLVRGAHATYDGDEPAAVISGKVEAELTAAGVRVATPSELF</sequence>
<evidence type="ECO:0000313" key="3">
    <source>
        <dbReference type="EMBL" id="GIH87671.1"/>
    </source>
</evidence>
<comment type="caution">
    <text evidence="3">The sequence shown here is derived from an EMBL/GenBank/DDBJ whole genome shotgun (WGS) entry which is preliminary data.</text>
</comment>
<dbReference type="PANTHER" id="PTHR43540">
    <property type="entry name" value="PEROXYUREIDOACRYLATE/UREIDOACRYLATE AMIDOHYDROLASE-RELATED"/>
    <property type="match status" value="1"/>
</dbReference>
<organism evidence="3 4">
    <name type="scientific">Planobispora rosea</name>
    <dbReference type="NCBI Taxonomy" id="35762"/>
    <lineage>
        <taxon>Bacteria</taxon>
        <taxon>Bacillati</taxon>
        <taxon>Actinomycetota</taxon>
        <taxon>Actinomycetes</taxon>
        <taxon>Streptosporangiales</taxon>
        <taxon>Streptosporangiaceae</taxon>
        <taxon>Planobispora</taxon>
    </lineage>
</organism>
<dbReference type="SUPFAM" id="SSF52499">
    <property type="entry name" value="Isochorismatase-like hydrolases"/>
    <property type="match status" value="1"/>
</dbReference>
<accession>A0A8J3S3C0</accession>
<evidence type="ECO:0000256" key="1">
    <source>
        <dbReference type="ARBA" id="ARBA00022801"/>
    </source>
</evidence>
<dbReference type="Proteomes" id="UP000655044">
    <property type="component" value="Unassembled WGS sequence"/>
</dbReference>
<protein>
    <recommendedName>
        <fullName evidence="2">Isochorismatase-like domain-containing protein</fullName>
    </recommendedName>
</protein>
<dbReference type="Pfam" id="PF00857">
    <property type="entry name" value="Isochorismatase"/>
    <property type="match status" value="1"/>
</dbReference>
<keyword evidence="1" id="KW-0378">Hydrolase</keyword>
<dbReference type="InterPro" id="IPR050272">
    <property type="entry name" value="Isochorismatase-like_hydrls"/>
</dbReference>
<dbReference type="InterPro" id="IPR036380">
    <property type="entry name" value="Isochorismatase-like_sf"/>
</dbReference>
<gene>
    <name evidence="3" type="ORF">Pro02_60790</name>
</gene>
<dbReference type="RefSeq" id="WP_068927883.1">
    <property type="nucleotide sequence ID" value="NZ_BMQP01000043.1"/>
</dbReference>
<reference evidence="3" key="1">
    <citation type="submission" date="2021-01" db="EMBL/GenBank/DDBJ databases">
        <title>Whole genome shotgun sequence of Planobispora rosea NBRC 15558.</title>
        <authorList>
            <person name="Komaki H."/>
            <person name="Tamura T."/>
        </authorList>
    </citation>
    <scope>NUCLEOTIDE SEQUENCE</scope>
    <source>
        <strain evidence="3">NBRC 15558</strain>
    </source>
</reference>
<feature type="domain" description="Isochorismatase-like" evidence="2">
    <location>
        <begin position="4"/>
        <end position="144"/>
    </location>
</feature>
<evidence type="ECO:0000259" key="2">
    <source>
        <dbReference type="Pfam" id="PF00857"/>
    </source>
</evidence>
<dbReference type="EMBL" id="BOOI01000064">
    <property type="protein sequence ID" value="GIH87671.1"/>
    <property type="molecule type" value="Genomic_DNA"/>
</dbReference>
<evidence type="ECO:0000313" key="4">
    <source>
        <dbReference type="Proteomes" id="UP000655044"/>
    </source>
</evidence>
<dbReference type="InterPro" id="IPR000868">
    <property type="entry name" value="Isochorismatase-like_dom"/>
</dbReference>
<dbReference type="GO" id="GO:0016787">
    <property type="term" value="F:hydrolase activity"/>
    <property type="evidence" value="ECO:0007669"/>
    <property type="project" value="UniProtKB-KW"/>
</dbReference>
<dbReference type="OrthoDB" id="3429567at2"/>
<dbReference type="Gene3D" id="3.40.50.850">
    <property type="entry name" value="Isochorismatase-like"/>
    <property type="match status" value="1"/>
</dbReference>
<proteinExistence type="predicted"/>
<keyword evidence="4" id="KW-1185">Reference proteome</keyword>
<name>A0A8J3S3C0_PLARO</name>